<accession>A0A2A2L3B4</accession>
<reference evidence="1 2" key="1">
    <citation type="journal article" date="2017" name="Curr. Biol.">
        <title>Genome architecture and evolution of a unichromosomal asexual nematode.</title>
        <authorList>
            <person name="Fradin H."/>
            <person name="Zegar C."/>
            <person name="Gutwein M."/>
            <person name="Lucas J."/>
            <person name="Kovtun M."/>
            <person name="Corcoran D."/>
            <person name="Baugh L.R."/>
            <person name="Kiontke K."/>
            <person name="Gunsalus K."/>
            <person name="Fitch D.H."/>
            <person name="Piano F."/>
        </authorList>
    </citation>
    <scope>NUCLEOTIDE SEQUENCE [LARGE SCALE GENOMIC DNA]</scope>
    <source>
        <strain evidence="1">PF1309</strain>
    </source>
</reference>
<evidence type="ECO:0000313" key="2">
    <source>
        <dbReference type="Proteomes" id="UP000218231"/>
    </source>
</evidence>
<sequence>MISAESKFLANREDMISYREWTTSKIKICELYECWLRELLRMSIANDPLAQSTSLLMKADCYWFIAKMNRKAADCIYSNFAQAAVCLEEILRLCVDSLPTNNAFYLYVIEKHRKLIKDYRKALGESAFSGLTKHIPSTMSEYDIHKCRESVRISNYHINRTASDRISNHSFDSSSSSSMEKKTHRHSNVVRLSKLFANTAV</sequence>
<comment type="caution">
    <text evidence="1">The sequence shown here is derived from an EMBL/GenBank/DDBJ whole genome shotgun (WGS) entry which is preliminary data.</text>
</comment>
<keyword evidence="2" id="KW-1185">Reference proteome</keyword>
<gene>
    <name evidence="1" type="ORF">WR25_11401</name>
</gene>
<dbReference type="AlphaFoldDB" id="A0A2A2L3B4"/>
<dbReference type="Proteomes" id="UP000218231">
    <property type="component" value="Unassembled WGS sequence"/>
</dbReference>
<name>A0A2A2L3B4_9BILA</name>
<dbReference type="EMBL" id="LIAE01007252">
    <property type="protein sequence ID" value="PAV80557.1"/>
    <property type="molecule type" value="Genomic_DNA"/>
</dbReference>
<proteinExistence type="predicted"/>
<dbReference type="OrthoDB" id="5841337at2759"/>
<protein>
    <submittedName>
        <fullName evidence="1">Uncharacterized protein</fullName>
    </submittedName>
</protein>
<organism evidence="1 2">
    <name type="scientific">Diploscapter pachys</name>
    <dbReference type="NCBI Taxonomy" id="2018661"/>
    <lineage>
        <taxon>Eukaryota</taxon>
        <taxon>Metazoa</taxon>
        <taxon>Ecdysozoa</taxon>
        <taxon>Nematoda</taxon>
        <taxon>Chromadorea</taxon>
        <taxon>Rhabditida</taxon>
        <taxon>Rhabditina</taxon>
        <taxon>Rhabditomorpha</taxon>
        <taxon>Rhabditoidea</taxon>
        <taxon>Rhabditidae</taxon>
        <taxon>Diploscapter</taxon>
    </lineage>
</organism>
<evidence type="ECO:0000313" key="1">
    <source>
        <dbReference type="EMBL" id="PAV80557.1"/>
    </source>
</evidence>